<dbReference type="GO" id="GO:0000049">
    <property type="term" value="F:tRNA binding"/>
    <property type="evidence" value="ECO:0007669"/>
    <property type="project" value="InterPro"/>
</dbReference>
<keyword evidence="2 12" id="KW-0963">Cytoplasm</keyword>
<dbReference type="InterPro" id="IPR023586">
    <property type="entry name" value="Ile-tRNA-ligase_type2"/>
</dbReference>
<evidence type="ECO:0000313" key="16">
    <source>
        <dbReference type="Proteomes" id="UP000069902"/>
    </source>
</evidence>
<dbReference type="CDD" id="cd00818">
    <property type="entry name" value="IleRS_core"/>
    <property type="match status" value="1"/>
</dbReference>
<dbReference type="NCBIfam" id="TIGR00392">
    <property type="entry name" value="ileS"/>
    <property type="match status" value="1"/>
</dbReference>
<comment type="domain">
    <text evidence="12">IleRS has two distinct active sites: one for aminoacylation and one for editing. The misactivated valine is translocated from the active site to the editing site, which sterically excludes the correctly activated isoleucine. The single editing site contains two valyl binding pockets, one specific for each substrate (Val-AMP or Val-tRNA(Ile)).</text>
</comment>
<dbReference type="GO" id="GO:0005737">
    <property type="term" value="C:cytoplasm"/>
    <property type="evidence" value="ECO:0007669"/>
    <property type="project" value="UniProtKB-SubCell"/>
</dbReference>
<dbReference type="PATRIC" id="fig|389348.3.peg.2081"/>
<dbReference type="GO" id="GO:0008270">
    <property type="term" value="F:zinc ion binding"/>
    <property type="evidence" value="ECO:0007669"/>
    <property type="project" value="UniProtKB-UniRule"/>
</dbReference>
<dbReference type="Gene3D" id="1.10.730.10">
    <property type="entry name" value="Isoleucyl-tRNA Synthetase, Domain 1"/>
    <property type="match status" value="1"/>
</dbReference>
<dbReference type="Proteomes" id="UP000069902">
    <property type="component" value="Chromosome cPNK"/>
</dbReference>
<feature type="binding site" evidence="12">
    <location>
        <position position="594"/>
    </location>
    <ligand>
        <name>ATP</name>
        <dbReference type="ChEBI" id="CHEBI:30616"/>
    </ligand>
</feature>
<organism evidence="15 16">
    <name type="scientific">Candidatus Protochlamydia naegleriophila</name>
    <dbReference type="NCBI Taxonomy" id="389348"/>
    <lineage>
        <taxon>Bacteria</taxon>
        <taxon>Pseudomonadati</taxon>
        <taxon>Chlamydiota</taxon>
        <taxon>Chlamydiia</taxon>
        <taxon>Parachlamydiales</taxon>
        <taxon>Parachlamydiaceae</taxon>
        <taxon>Candidatus Protochlamydia</taxon>
    </lineage>
</organism>
<reference evidence="16" key="1">
    <citation type="submission" date="2015-09" db="EMBL/GenBank/DDBJ databases">
        <authorList>
            <person name="Bertelli C."/>
        </authorList>
    </citation>
    <scope>NUCLEOTIDE SEQUENCE [LARGE SCALE GENOMIC DNA]</scope>
    <source>
        <strain evidence="16">KNic</strain>
    </source>
</reference>
<dbReference type="InterPro" id="IPR009008">
    <property type="entry name" value="Val/Leu/Ile-tRNA-synth_edit"/>
</dbReference>
<feature type="short sequence motif" description="'HIGH' region" evidence="12">
    <location>
        <begin position="47"/>
        <end position="57"/>
    </location>
</feature>
<dbReference type="InterPro" id="IPR002300">
    <property type="entry name" value="aa-tRNA-synth_Ia"/>
</dbReference>
<comment type="catalytic activity">
    <reaction evidence="11 12">
        <text>tRNA(Ile) + L-isoleucine + ATP = L-isoleucyl-tRNA(Ile) + AMP + diphosphate</text>
        <dbReference type="Rhea" id="RHEA:11060"/>
        <dbReference type="Rhea" id="RHEA-COMP:9666"/>
        <dbReference type="Rhea" id="RHEA-COMP:9695"/>
        <dbReference type="ChEBI" id="CHEBI:30616"/>
        <dbReference type="ChEBI" id="CHEBI:33019"/>
        <dbReference type="ChEBI" id="CHEBI:58045"/>
        <dbReference type="ChEBI" id="CHEBI:78442"/>
        <dbReference type="ChEBI" id="CHEBI:78528"/>
        <dbReference type="ChEBI" id="CHEBI:456215"/>
        <dbReference type="EC" id="6.1.1.5"/>
    </reaction>
</comment>
<comment type="subcellular location">
    <subcellularLocation>
        <location evidence="12">Cytoplasm</location>
    </subcellularLocation>
</comment>
<keyword evidence="9 12" id="KW-0030">Aminoacyl-tRNA synthetase</keyword>
<dbReference type="InterPro" id="IPR001412">
    <property type="entry name" value="aa-tRNA-synth_I_CS"/>
</dbReference>
<evidence type="ECO:0000256" key="5">
    <source>
        <dbReference type="ARBA" id="ARBA00022741"/>
    </source>
</evidence>
<dbReference type="SUPFAM" id="SSF50677">
    <property type="entry name" value="ValRS/IleRS/LeuRS editing domain"/>
    <property type="match status" value="1"/>
</dbReference>
<evidence type="ECO:0000256" key="3">
    <source>
        <dbReference type="ARBA" id="ARBA00022598"/>
    </source>
</evidence>
<keyword evidence="3 12" id="KW-0436">Ligase</keyword>
<dbReference type="GO" id="GO:0002161">
    <property type="term" value="F:aminoacyl-tRNA deacylase activity"/>
    <property type="evidence" value="ECO:0007669"/>
    <property type="project" value="InterPro"/>
</dbReference>
<dbReference type="EMBL" id="LN879502">
    <property type="protein sequence ID" value="CUI17459.1"/>
    <property type="molecule type" value="Genomic_DNA"/>
</dbReference>
<dbReference type="Gene3D" id="3.40.50.620">
    <property type="entry name" value="HUPs"/>
    <property type="match status" value="2"/>
</dbReference>
<evidence type="ECO:0000256" key="4">
    <source>
        <dbReference type="ARBA" id="ARBA00022723"/>
    </source>
</evidence>
<dbReference type="FunCoup" id="A0A0U5ET77">
    <property type="interactions" value="401"/>
</dbReference>
<dbReference type="Pfam" id="PF00133">
    <property type="entry name" value="tRNA-synt_1"/>
    <property type="match status" value="1"/>
</dbReference>
<dbReference type="PROSITE" id="PS00178">
    <property type="entry name" value="AA_TRNA_LIGASE_I"/>
    <property type="match status" value="1"/>
</dbReference>
<dbReference type="InterPro" id="IPR033709">
    <property type="entry name" value="Anticodon_Ile_ABEc"/>
</dbReference>
<dbReference type="PANTHER" id="PTHR42780:SF1">
    <property type="entry name" value="ISOLEUCINE--TRNA LIGASE, CYTOPLASMIC"/>
    <property type="match status" value="1"/>
</dbReference>
<comment type="cofactor">
    <cofactor evidence="12">
        <name>Zn(2+)</name>
        <dbReference type="ChEBI" id="CHEBI:29105"/>
    </cofactor>
</comment>
<dbReference type="CDD" id="cd07961">
    <property type="entry name" value="Anticodon_Ia_Ile_ABEc"/>
    <property type="match status" value="1"/>
</dbReference>
<keyword evidence="16" id="KW-1185">Reference proteome</keyword>
<dbReference type="EC" id="6.1.1.5" evidence="12"/>
<dbReference type="SUPFAM" id="SSF47323">
    <property type="entry name" value="Anticodon-binding domain of a subclass of class I aminoacyl-tRNA synthetases"/>
    <property type="match status" value="1"/>
</dbReference>
<evidence type="ECO:0000256" key="11">
    <source>
        <dbReference type="ARBA" id="ARBA00048359"/>
    </source>
</evidence>
<evidence type="ECO:0000256" key="9">
    <source>
        <dbReference type="ARBA" id="ARBA00023146"/>
    </source>
</evidence>
<dbReference type="Pfam" id="PF08264">
    <property type="entry name" value="Anticodon_1"/>
    <property type="match status" value="1"/>
</dbReference>
<dbReference type="GO" id="GO:0005524">
    <property type="term" value="F:ATP binding"/>
    <property type="evidence" value="ECO:0007669"/>
    <property type="project" value="UniProtKB-UniRule"/>
</dbReference>
<dbReference type="PRINTS" id="PR00984">
    <property type="entry name" value="TRNASYNTHILE"/>
</dbReference>
<evidence type="ECO:0000256" key="1">
    <source>
        <dbReference type="ARBA" id="ARBA00007078"/>
    </source>
</evidence>
<dbReference type="STRING" id="389348.PNK_1853"/>
<comment type="subunit">
    <text evidence="12">Monomer.</text>
</comment>
<dbReference type="InterPro" id="IPR009080">
    <property type="entry name" value="tRNAsynth_Ia_anticodon-bd"/>
</dbReference>
<dbReference type="InterPro" id="IPR013155">
    <property type="entry name" value="M/V/L/I-tRNA-synth_anticd-bd"/>
</dbReference>
<feature type="short sequence motif" description="'KMSKS' region" evidence="12">
    <location>
        <begin position="591"/>
        <end position="595"/>
    </location>
</feature>
<protein>
    <recommendedName>
        <fullName evidence="12">Isoleucine--tRNA ligase</fullName>
        <ecNumber evidence="12">6.1.1.5</ecNumber>
    </recommendedName>
    <alternativeName>
        <fullName evidence="12">Isoleucyl-tRNA synthetase</fullName>
        <shortName evidence="12">IleRS</shortName>
    </alternativeName>
</protein>
<comment type="function">
    <text evidence="10 12">Catalyzes the attachment of isoleucine to tRNA(Ile). As IleRS can inadvertently accommodate and process structurally similar amino acids such as valine, to avoid such errors it has two additional distinct tRNA(Ile)-dependent editing activities. One activity is designated as 'pretransfer' editing and involves the hydrolysis of activated Val-AMP. The other activity is designated 'posttransfer' editing and involves deacylation of mischarged Val-tRNA(Ile).</text>
</comment>
<proteinExistence type="inferred from homology"/>
<dbReference type="FunFam" id="3.40.50.620:FF:000241">
    <property type="entry name" value="Isoleucine--tRNA ligase"/>
    <property type="match status" value="1"/>
</dbReference>
<evidence type="ECO:0000256" key="8">
    <source>
        <dbReference type="ARBA" id="ARBA00022917"/>
    </source>
</evidence>
<evidence type="ECO:0000259" key="14">
    <source>
        <dbReference type="Pfam" id="PF08264"/>
    </source>
</evidence>
<name>A0A0U5ET77_9BACT</name>
<keyword evidence="8 12" id="KW-0648">Protein biosynthesis</keyword>
<evidence type="ECO:0000256" key="7">
    <source>
        <dbReference type="ARBA" id="ARBA00022840"/>
    </source>
</evidence>
<dbReference type="RefSeq" id="WP_059061655.1">
    <property type="nucleotide sequence ID" value="NZ_LN879502.1"/>
</dbReference>
<dbReference type="KEGG" id="pnl:PNK_1853"/>
<feature type="domain" description="Methionyl/Valyl/Leucyl/Isoleucyl-tRNA synthetase anticodon-binding" evidence="14">
    <location>
        <begin position="677"/>
        <end position="824"/>
    </location>
</feature>
<evidence type="ECO:0000256" key="10">
    <source>
        <dbReference type="ARBA" id="ARBA00025217"/>
    </source>
</evidence>
<dbReference type="GO" id="GO:0006428">
    <property type="term" value="P:isoleucyl-tRNA aminoacylation"/>
    <property type="evidence" value="ECO:0007669"/>
    <property type="project" value="UniProtKB-UniRule"/>
</dbReference>
<feature type="domain" description="Aminoacyl-tRNA synthetase class Ia" evidence="13">
    <location>
        <begin position="17"/>
        <end position="627"/>
    </location>
</feature>
<keyword evidence="4 12" id="KW-0479">Metal-binding</keyword>
<gene>
    <name evidence="12 15" type="primary">ileS</name>
    <name evidence="15" type="ORF">PNK_1853</name>
</gene>
<dbReference type="InParanoid" id="A0A0U5ET77"/>
<evidence type="ECO:0000256" key="2">
    <source>
        <dbReference type="ARBA" id="ARBA00022490"/>
    </source>
</evidence>
<evidence type="ECO:0000259" key="13">
    <source>
        <dbReference type="Pfam" id="PF00133"/>
    </source>
</evidence>
<dbReference type="FunFam" id="3.40.50.620:FF:000133">
    <property type="entry name" value="Isoleucyl-tRNA synthetase, cytoplasmic"/>
    <property type="match status" value="1"/>
</dbReference>
<dbReference type="GO" id="GO:0004822">
    <property type="term" value="F:isoleucine-tRNA ligase activity"/>
    <property type="evidence" value="ECO:0007669"/>
    <property type="project" value="UniProtKB-UniRule"/>
</dbReference>
<dbReference type="SUPFAM" id="SSF52374">
    <property type="entry name" value="Nucleotidylyl transferase"/>
    <property type="match status" value="1"/>
</dbReference>
<dbReference type="HAMAP" id="MF_02003">
    <property type="entry name" value="Ile_tRNA_synth_type2"/>
    <property type="match status" value="1"/>
</dbReference>
<evidence type="ECO:0000256" key="6">
    <source>
        <dbReference type="ARBA" id="ARBA00022833"/>
    </source>
</evidence>
<evidence type="ECO:0000256" key="12">
    <source>
        <dbReference type="HAMAP-Rule" id="MF_02003"/>
    </source>
</evidence>
<dbReference type="Pfam" id="PF19302">
    <property type="entry name" value="DUF5915"/>
    <property type="match status" value="1"/>
</dbReference>
<evidence type="ECO:0000313" key="15">
    <source>
        <dbReference type="EMBL" id="CUI17459.1"/>
    </source>
</evidence>
<dbReference type="InterPro" id="IPR002301">
    <property type="entry name" value="Ile-tRNA-ligase"/>
</dbReference>
<sequence length="1036" mass="119360">MFEEVPQESFDEREKRVLKFWQDGRLFEKSVENRRESPLFTFYDGPPFATGLPHYGHILAGTIKDVVLRYKTMKGFCAPRRFGWDCHGLPVENEIEKTFGLSGAKSIEEFGIARFNEECRSIVLRYTEEWKTTVNRMGRWVDFNQTYRTMDLPFMETVWWVFKQLFEKGLVYEGLKVMPFSAKLGTPLSNFEASENYKDVDDPSLTVAFQSRDDANTFFLAWTTTPWTLVSNLALMVGPMIEYVEVVDHASKRHFILASERLNGYYKDVEEYTIVRTFPGLELEGQHYIPLFDYFNDRAHAGAFRILLDDSVSVEDGTGIVQTAPAFGEVDFYACQKVGIDPVCPVDNNGQFTDEIPEYRGLFVKDADKEIIKRLKQNGKVIHHGTCRHRYPFCPRSDTPLIYKTVRTWFVAVEQIKDRLLAANSQIHWTPEHIQYGRFGKWLEGARDWAISRNRYWGTPIPLWRAADGEIHVIGSIQELEELTKTKLNDLHRHFIDELSFEKNGKVFKRIPEVFDCWFESGSMPYAQNHYPFENRELFDQNFPADFIAEGLDQTRGWFYTLTVLSAALFDQPAMKNVIVNGLILAENGAKMSKRLKNYPDPTEVIQQYGADAIRLYMLHSPAVKADDLSFSKSGVELVLRQILLPLWNAYTFFITYARIYNWKPTGVRQEPEQAIDQWIISLLNKLTLEVEQGMDNYDLARAVEPFVDFIDQLTNWYIRRSRRRFWEDQETPDRTQAFETLYHVLITLAKIAAPYVPFISDAIYQNLSTSDMPESVHLCDFPAYEEASRREKLEAEMAAVQITASLGHGLRKEHKLKVRQPLAAAHLASADPRVLDFLQDQQHLIADELNVKQVTFSSNEQDFVSLKAKPNFRYLGKKVGKLMPLAQKAIEKFDQKELTELLNNRPVVIHLEGHPVTLTTEDVQVERAVHEGIIAANQGTITIALDTKLNEELLLEGLAREIVNKVNTMRREADFSVTDRIKISMQTTGRVMACFARYKDYICHEVLAVEVQFGSCEGTEWDLNGEPTTIAISRA</sequence>
<keyword evidence="6 12" id="KW-0862">Zinc</keyword>
<keyword evidence="7 12" id="KW-0067">ATP-binding</keyword>
<dbReference type="PANTHER" id="PTHR42780">
    <property type="entry name" value="SOLEUCYL-TRNA SYNTHETASE"/>
    <property type="match status" value="1"/>
</dbReference>
<dbReference type="AlphaFoldDB" id="A0A0U5ET77"/>
<keyword evidence="5 12" id="KW-0547">Nucleotide-binding</keyword>
<dbReference type="InterPro" id="IPR014729">
    <property type="entry name" value="Rossmann-like_a/b/a_fold"/>
</dbReference>
<comment type="similarity">
    <text evidence="1 12">Belongs to the class-I aminoacyl-tRNA synthetase family. IleS type 2 subfamily.</text>
</comment>
<accession>A0A0U5ET77</accession>